<protein>
    <recommendedName>
        <fullName evidence="3">Protein kinase domain-containing protein</fullName>
    </recommendedName>
</protein>
<feature type="non-terminal residue" evidence="1">
    <location>
        <position position="1"/>
    </location>
</feature>
<dbReference type="OrthoDB" id="4267316at2759"/>
<reference evidence="1" key="1">
    <citation type="journal article" date="2020" name="Stud. Mycol.">
        <title>101 Dothideomycetes genomes: a test case for predicting lifestyles and emergence of pathogens.</title>
        <authorList>
            <person name="Haridas S."/>
            <person name="Albert R."/>
            <person name="Binder M."/>
            <person name="Bloem J."/>
            <person name="Labutti K."/>
            <person name="Salamov A."/>
            <person name="Andreopoulos B."/>
            <person name="Baker S."/>
            <person name="Barry K."/>
            <person name="Bills G."/>
            <person name="Bluhm B."/>
            <person name="Cannon C."/>
            <person name="Castanera R."/>
            <person name="Culley D."/>
            <person name="Daum C."/>
            <person name="Ezra D."/>
            <person name="Gonzalez J."/>
            <person name="Henrissat B."/>
            <person name="Kuo A."/>
            <person name="Liang C."/>
            <person name="Lipzen A."/>
            <person name="Lutzoni F."/>
            <person name="Magnuson J."/>
            <person name="Mondo S."/>
            <person name="Nolan M."/>
            <person name="Ohm R."/>
            <person name="Pangilinan J."/>
            <person name="Park H.-J."/>
            <person name="Ramirez L."/>
            <person name="Alfaro M."/>
            <person name="Sun H."/>
            <person name="Tritt A."/>
            <person name="Yoshinaga Y."/>
            <person name="Zwiers L.-H."/>
            <person name="Turgeon B."/>
            <person name="Goodwin S."/>
            <person name="Spatafora J."/>
            <person name="Crous P."/>
            <person name="Grigoriev I."/>
        </authorList>
    </citation>
    <scope>NUCLEOTIDE SEQUENCE</scope>
    <source>
        <strain evidence="1">CBS 122367</strain>
    </source>
</reference>
<sequence length="152" mass="17732">ADSDYTREAAAYKELQDSGLLCTPKYYAQRTKIMREVMHAEAAIFHPGVAHLDLSPRNIIIKGGYKNPLLTVVIIDFNVSQVLRLGDCRNDWYLRVQKLLQRCPGKMLSPAQRFWAEFMSEFTGPGWVSQKDGRSKQWLWKYMRNTKRYIPM</sequence>
<gene>
    <name evidence="1" type="ORF">K458DRAFT_286272</name>
</gene>
<dbReference type="Gene3D" id="1.10.510.10">
    <property type="entry name" value="Transferase(Phosphotransferase) domain 1"/>
    <property type="match status" value="1"/>
</dbReference>
<dbReference type="Proteomes" id="UP000799291">
    <property type="component" value="Unassembled WGS sequence"/>
</dbReference>
<organism evidence="1 2">
    <name type="scientific">Lentithecium fluviatile CBS 122367</name>
    <dbReference type="NCBI Taxonomy" id="1168545"/>
    <lineage>
        <taxon>Eukaryota</taxon>
        <taxon>Fungi</taxon>
        <taxon>Dikarya</taxon>
        <taxon>Ascomycota</taxon>
        <taxon>Pezizomycotina</taxon>
        <taxon>Dothideomycetes</taxon>
        <taxon>Pleosporomycetidae</taxon>
        <taxon>Pleosporales</taxon>
        <taxon>Massarineae</taxon>
        <taxon>Lentitheciaceae</taxon>
        <taxon>Lentithecium</taxon>
    </lineage>
</organism>
<evidence type="ECO:0000313" key="2">
    <source>
        <dbReference type="Proteomes" id="UP000799291"/>
    </source>
</evidence>
<dbReference type="SUPFAM" id="SSF56112">
    <property type="entry name" value="Protein kinase-like (PK-like)"/>
    <property type="match status" value="1"/>
</dbReference>
<dbReference type="EMBL" id="MU005569">
    <property type="protein sequence ID" value="KAF2691445.1"/>
    <property type="molecule type" value="Genomic_DNA"/>
</dbReference>
<dbReference type="InterPro" id="IPR011009">
    <property type="entry name" value="Kinase-like_dom_sf"/>
</dbReference>
<proteinExistence type="predicted"/>
<name>A0A6G1JMU5_9PLEO</name>
<keyword evidence="2" id="KW-1185">Reference proteome</keyword>
<dbReference type="AlphaFoldDB" id="A0A6G1JMU5"/>
<evidence type="ECO:0000313" key="1">
    <source>
        <dbReference type="EMBL" id="KAF2691445.1"/>
    </source>
</evidence>
<accession>A0A6G1JMU5</accession>
<evidence type="ECO:0008006" key="3">
    <source>
        <dbReference type="Google" id="ProtNLM"/>
    </source>
</evidence>